<dbReference type="Gene3D" id="3.40.190.10">
    <property type="entry name" value="Periplasmic binding protein-like II"/>
    <property type="match status" value="1"/>
</dbReference>
<evidence type="ECO:0000256" key="9">
    <source>
        <dbReference type="ARBA" id="ARBA00023180"/>
    </source>
</evidence>
<dbReference type="InterPro" id="IPR019594">
    <property type="entry name" value="Glu/Gly-bd"/>
</dbReference>
<dbReference type="PROSITE" id="PS51257">
    <property type="entry name" value="PROKAR_LIPOPROTEIN"/>
    <property type="match status" value="1"/>
</dbReference>
<evidence type="ECO:0000256" key="12">
    <source>
        <dbReference type="SAM" id="MobiDB-lite"/>
    </source>
</evidence>
<evidence type="ECO:0000256" key="11">
    <source>
        <dbReference type="ARBA" id="ARBA00023303"/>
    </source>
</evidence>
<evidence type="ECO:0000259" key="15">
    <source>
        <dbReference type="SMART" id="SM00918"/>
    </source>
</evidence>
<comment type="subcellular location">
    <subcellularLocation>
        <location evidence="1">Cell membrane</location>
        <topology evidence="1">Multi-pass membrane protein</topology>
    </subcellularLocation>
</comment>
<keyword evidence="8" id="KW-0675">Receptor</keyword>
<dbReference type="GO" id="GO:0015276">
    <property type="term" value="F:ligand-gated monoatomic ion channel activity"/>
    <property type="evidence" value="ECO:0007669"/>
    <property type="project" value="InterPro"/>
</dbReference>
<dbReference type="InterPro" id="IPR052192">
    <property type="entry name" value="Insect_Ionotropic_Sensory_Rcpt"/>
</dbReference>
<evidence type="ECO:0000256" key="2">
    <source>
        <dbReference type="ARBA" id="ARBA00022448"/>
    </source>
</evidence>
<keyword evidence="11" id="KW-0407">Ion channel</keyword>
<evidence type="ECO:0000256" key="1">
    <source>
        <dbReference type="ARBA" id="ARBA00004651"/>
    </source>
</evidence>
<dbReference type="PANTHER" id="PTHR42643">
    <property type="entry name" value="IONOTROPIC RECEPTOR 20A-RELATED"/>
    <property type="match status" value="1"/>
</dbReference>
<keyword evidence="9" id="KW-0325">Glycoprotein</keyword>
<dbReference type="Pfam" id="PF10613">
    <property type="entry name" value="Lig_chan-Glu_bd"/>
    <property type="match status" value="1"/>
</dbReference>
<dbReference type="AlphaFoldDB" id="A0AAW0SQ77"/>
<protein>
    <recommendedName>
        <fullName evidence="15">Ionotropic glutamate receptor L-glutamate and glycine-binding domain-containing protein</fullName>
    </recommendedName>
</protein>
<evidence type="ECO:0000256" key="3">
    <source>
        <dbReference type="ARBA" id="ARBA00022475"/>
    </source>
</evidence>
<feature type="region of interest" description="Disordered" evidence="12">
    <location>
        <begin position="196"/>
        <end position="230"/>
    </location>
</feature>
<organism evidence="16 17">
    <name type="scientific">Scylla paramamosain</name>
    <name type="common">Mud crab</name>
    <dbReference type="NCBI Taxonomy" id="85552"/>
    <lineage>
        <taxon>Eukaryota</taxon>
        <taxon>Metazoa</taxon>
        <taxon>Ecdysozoa</taxon>
        <taxon>Arthropoda</taxon>
        <taxon>Crustacea</taxon>
        <taxon>Multicrustacea</taxon>
        <taxon>Malacostraca</taxon>
        <taxon>Eumalacostraca</taxon>
        <taxon>Eucarida</taxon>
        <taxon>Decapoda</taxon>
        <taxon>Pleocyemata</taxon>
        <taxon>Brachyura</taxon>
        <taxon>Eubrachyura</taxon>
        <taxon>Portunoidea</taxon>
        <taxon>Portunidae</taxon>
        <taxon>Portuninae</taxon>
        <taxon>Scylla</taxon>
    </lineage>
</organism>
<dbReference type="GO" id="GO:0005886">
    <property type="term" value="C:plasma membrane"/>
    <property type="evidence" value="ECO:0007669"/>
    <property type="project" value="UniProtKB-SubCell"/>
</dbReference>
<keyword evidence="17" id="KW-1185">Reference proteome</keyword>
<evidence type="ECO:0000256" key="13">
    <source>
        <dbReference type="SAM" id="Phobius"/>
    </source>
</evidence>
<comment type="caution">
    <text evidence="16">The sequence shown here is derived from an EMBL/GenBank/DDBJ whole genome shotgun (WGS) entry which is preliminary data.</text>
</comment>
<name>A0AAW0SQ77_SCYPA</name>
<evidence type="ECO:0000256" key="4">
    <source>
        <dbReference type="ARBA" id="ARBA00022692"/>
    </source>
</evidence>
<dbReference type="EMBL" id="JARAKH010000047">
    <property type="protein sequence ID" value="KAK8377518.1"/>
    <property type="molecule type" value="Genomic_DNA"/>
</dbReference>
<dbReference type="SMART" id="SM00918">
    <property type="entry name" value="Lig_chan-Glu_bd"/>
    <property type="match status" value="1"/>
</dbReference>
<dbReference type="PANTHER" id="PTHR42643:SF24">
    <property type="entry name" value="IONOTROPIC RECEPTOR 60A"/>
    <property type="match status" value="1"/>
</dbReference>
<reference evidence="16 17" key="1">
    <citation type="submission" date="2023-03" db="EMBL/GenBank/DDBJ databases">
        <title>High-quality genome of Scylla paramamosain provides insights in environmental adaptation.</title>
        <authorList>
            <person name="Zhang L."/>
        </authorList>
    </citation>
    <scope>NUCLEOTIDE SEQUENCE [LARGE SCALE GENOMIC DNA]</scope>
    <source>
        <strain evidence="16">LZ_2023a</strain>
        <tissue evidence="16">Muscle</tissue>
    </source>
</reference>
<proteinExistence type="predicted"/>
<accession>A0AAW0SQ77</accession>
<evidence type="ECO:0000256" key="6">
    <source>
        <dbReference type="ARBA" id="ARBA00023065"/>
    </source>
</evidence>
<keyword evidence="7 13" id="KW-0472">Membrane</keyword>
<dbReference type="Proteomes" id="UP001487740">
    <property type="component" value="Unassembled WGS sequence"/>
</dbReference>
<evidence type="ECO:0000256" key="14">
    <source>
        <dbReference type="SAM" id="SignalP"/>
    </source>
</evidence>
<feature type="compositionally biased region" description="Basic and acidic residues" evidence="12">
    <location>
        <begin position="131"/>
        <end position="144"/>
    </location>
</feature>
<gene>
    <name evidence="16" type="ORF">O3P69_013863</name>
</gene>
<evidence type="ECO:0000313" key="17">
    <source>
        <dbReference type="Proteomes" id="UP001487740"/>
    </source>
</evidence>
<feature type="signal peptide" evidence="14">
    <location>
        <begin position="1"/>
        <end position="26"/>
    </location>
</feature>
<feature type="domain" description="Ionotropic glutamate receptor L-glutamate and glycine-binding" evidence="15">
    <location>
        <begin position="331"/>
        <end position="395"/>
    </location>
</feature>
<feature type="region of interest" description="Disordered" evidence="12">
    <location>
        <begin position="94"/>
        <end position="183"/>
    </location>
</feature>
<keyword evidence="3" id="KW-1003">Cell membrane</keyword>
<keyword evidence="14" id="KW-0732">Signal</keyword>
<feature type="transmembrane region" description="Helical" evidence="13">
    <location>
        <begin position="442"/>
        <end position="469"/>
    </location>
</feature>
<evidence type="ECO:0000256" key="5">
    <source>
        <dbReference type="ARBA" id="ARBA00022989"/>
    </source>
</evidence>
<evidence type="ECO:0000256" key="7">
    <source>
        <dbReference type="ARBA" id="ARBA00023136"/>
    </source>
</evidence>
<feature type="chain" id="PRO_5043586946" description="Ionotropic glutamate receptor L-glutamate and glycine-binding domain-containing protein" evidence="14">
    <location>
        <begin position="27"/>
        <end position="499"/>
    </location>
</feature>
<keyword evidence="2" id="KW-0813">Transport</keyword>
<keyword evidence="5 13" id="KW-1133">Transmembrane helix</keyword>
<evidence type="ECO:0000256" key="8">
    <source>
        <dbReference type="ARBA" id="ARBA00023170"/>
    </source>
</evidence>
<feature type="compositionally biased region" description="Basic and acidic residues" evidence="12">
    <location>
        <begin position="161"/>
        <end position="174"/>
    </location>
</feature>
<evidence type="ECO:0000256" key="10">
    <source>
        <dbReference type="ARBA" id="ARBA00023286"/>
    </source>
</evidence>
<feature type="compositionally biased region" description="Low complexity" evidence="12">
    <location>
        <begin position="105"/>
        <end position="117"/>
    </location>
</feature>
<keyword evidence="6" id="KW-0406">Ion transport</keyword>
<keyword evidence="10" id="KW-1071">Ligand-gated ion channel</keyword>
<evidence type="ECO:0000313" key="16">
    <source>
        <dbReference type="EMBL" id="KAK8377518.1"/>
    </source>
</evidence>
<keyword evidence="4 13" id="KW-0812">Transmembrane</keyword>
<sequence>MQARRAHPRFMAPLMLMVACVALLASLSIEEAPRPLGRGETLEAAGAAAAAVLARAWQPHCCVIMLTDGAASTHAVAKALRQMAAPWGAAVLEVPPGADGPKGLPTTAAPRPTPGTRGDNDSDRGVVSTSDSDRDVVSTVDSDRGVVSTGESDRGVVPTSDSDRDVVFTGDSDRGVVSTGDTDRSLVFTGDSKRCAAPTEDSVRGVSSTGDSDSDRGVVSTGDSDSDRGVVSTGAAGVVLVALTGLPKDRLRHLHSSFSHVNAVLIVSDGGVSPRCEVVVYLPYSEHELLVARWRRGRLTLASSLPLFPDKFHRFLERPFLRLTAEEFPPHVVMQYRAAPGGGTKLVFSGAMMSVLEVLAQSLNFSYALVRPPDGSFGTRLANGTATGMVGMVGRKEVDLGLGPFGITPARSIIVDYTAPVVNDYLRILAGRGRPEVDPWGFLLPLAPLVWVGLVVALVVVMAIVLLLARCVSLYPPALAPYVRVLLQESECTATRVRY</sequence>
<dbReference type="SUPFAM" id="SSF53850">
    <property type="entry name" value="Periplasmic binding protein-like II"/>
    <property type="match status" value="1"/>
</dbReference>